<dbReference type="GO" id="GO:0016020">
    <property type="term" value="C:membrane"/>
    <property type="evidence" value="ECO:0007669"/>
    <property type="project" value="UniProtKB-SubCell"/>
</dbReference>
<keyword evidence="2" id="KW-0808">Transferase</keyword>
<feature type="domain" description="RING-CH-type" evidence="11">
    <location>
        <begin position="7"/>
        <end position="65"/>
    </location>
</feature>
<keyword evidence="6" id="KW-0833">Ubl conjugation pathway</keyword>
<dbReference type="AlphaFoldDB" id="A0A7R9KCT9"/>
<dbReference type="SMART" id="SM00744">
    <property type="entry name" value="RINGv"/>
    <property type="match status" value="1"/>
</dbReference>
<evidence type="ECO:0000256" key="2">
    <source>
        <dbReference type="ARBA" id="ARBA00022679"/>
    </source>
</evidence>
<dbReference type="InterPro" id="IPR011016">
    <property type="entry name" value="Znf_RING-CH"/>
</dbReference>
<dbReference type="Pfam" id="PF12906">
    <property type="entry name" value="RINGv"/>
    <property type="match status" value="1"/>
</dbReference>
<organism evidence="12">
    <name type="scientific">Medioppia subpectinata</name>
    <dbReference type="NCBI Taxonomy" id="1979941"/>
    <lineage>
        <taxon>Eukaryota</taxon>
        <taxon>Metazoa</taxon>
        <taxon>Ecdysozoa</taxon>
        <taxon>Arthropoda</taxon>
        <taxon>Chelicerata</taxon>
        <taxon>Arachnida</taxon>
        <taxon>Acari</taxon>
        <taxon>Acariformes</taxon>
        <taxon>Sarcoptiformes</taxon>
        <taxon>Oribatida</taxon>
        <taxon>Brachypylina</taxon>
        <taxon>Oppioidea</taxon>
        <taxon>Oppiidae</taxon>
        <taxon>Medioppia</taxon>
    </lineage>
</organism>
<keyword evidence="3 10" id="KW-0812">Transmembrane</keyword>
<keyword evidence="8 10" id="KW-1133">Transmembrane helix</keyword>
<keyword evidence="13" id="KW-1185">Reference proteome</keyword>
<dbReference type="GO" id="GO:0016740">
    <property type="term" value="F:transferase activity"/>
    <property type="evidence" value="ECO:0007669"/>
    <property type="project" value="UniProtKB-KW"/>
</dbReference>
<dbReference type="EMBL" id="CAJPIZ010000228">
    <property type="protein sequence ID" value="CAG2100854.1"/>
    <property type="molecule type" value="Genomic_DNA"/>
</dbReference>
<dbReference type="OrthoDB" id="6497307at2759"/>
<accession>A0A7R9KCT9</accession>
<evidence type="ECO:0000313" key="12">
    <source>
        <dbReference type="EMBL" id="CAD7620424.1"/>
    </source>
</evidence>
<keyword evidence="7" id="KW-0862">Zinc</keyword>
<name>A0A7R9KCT9_9ACAR</name>
<gene>
    <name evidence="12" type="ORF">OSB1V03_LOCUS910</name>
</gene>
<proteinExistence type="predicted"/>
<protein>
    <recommendedName>
        <fullName evidence="11">RING-CH-type domain-containing protein</fullName>
    </recommendedName>
</protein>
<keyword evidence="5" id="KW-0863">Zinc-finger</keyword>
<evidence type="ECO:0000313" key="13">
    <source>
        <dbReference type="Proteomes" id="UP000759131"/>
    </source>
</evidence>
<dbReference type="Gene3D" id="3.30.40.10">
    <property type="entry name" value="Zinc/RING finger domain, C3HC4 (zinc finger)"/>
    <property type="match status" value="1"/>
</dbReference>
<evidence type="ECO:0000256" key="4">
    <source>
        <dbReference type="ARBA" id="ARBA00022723"/>
    </source>
</evidence>
<evidence type="ECO:0000256" key="10">
    <source>
        <dbReference type="SAM" id="Phobius"/>
    </source>
</evidence>
<dbReference type="PANTHER" id="PTHR46065:SF3">
    <property type="entry name" value="FI20425P1"/>
    <property type="match status" value="1"/>
</dbReference>
<evidence type="ECO:0000259" key="11">
    <source>
        <dbReference type="PROSITE" id="PS51292"/>
    </source>
</evidence>
<dbReference type="EMBL" id="OC854803">
    <property type="protein sequence ID" value="CAD7620424.1"/>
    <property type="molecule type" value="Genomic_DNA"/>
</dbReference>
<keyword evidence="4" id="KW-0479">Metal-binding</keyword>
<evidence type="ECO:0000256" key="6">
    <source>
        <dbReference type="ARBA" id="ARBA00022786"/>
    </source>
</evidence>
<dbReference type="Proteomes" id="UP000759131">
    <property type="component" value="Unassembled WGS sequence"/>
</dbReference>
<dbReference type="GO" id="GO:0008270">
    <property type="term" value="F:zinc ion binding"/>
    <property type="evidence" value="ECO:0007669"/>
    <property type="project" value="UniProtKB-KW"/>
</dbReference>
<keyword evidence="9 10" id="KW-0472">Membrane</keyword>
<evidence type="ECO:0000256" key="9">
    <source>
        <dbReference type="ARBA" id="ARBA00023136"/>
    </source>
</evidence>
<evidence type="ECO:0000256" key="5">
    <source>
        <dbReference type="ARBA" id="ARBA00022771"/>
    </source>
</evidence>
<comment type="subcellular location">
    <subcellularLocation>
        <location evidence="1">Membrane</location>
        <topology evidence="1">Multi-pass membrane protein</topology>
    </subcellularLocation>
</comment>
<dbReference type="PANTHER" id="PTHR46065">
    <property type="entry name" value="E3 UBIQUITIN-PROTEIN LIGASE MARCH 2/3 FAMILY MEMBER"/>
    <property type="match status" value="1"/>
</dbReference>
<evidence type="ECO:0000256" key="7">
    <source>
        <dbReference type="ARBA" id="ARBA00022833"/>
    </source>
</evidence>
<sequence length="156" mass="17423">MMSNRENIVNVSTSCRFCLDDDSGDEMITPCDCRGTGAIVHKHCLLQWLRYTNTCNVCQTKYKLQACGLVTAAVITHLNDILVDVTTIAAFVTTYCAFVYIAFSRLRYPASDQDFSVPTKPLVNQILTYGTICLGAIVFIIAVESFVKKFRKLIAF</sequence>
<feature type="transmembrane region" description="Helical" evidence="10">
    <location>
        <begin position="126"/>
        <end position="147"/>
    </location>
</feature>
<dbReference type="SUPFAM" id="SSF57850">
    <property type="entry name" value="RING/U-box"/>
    <property type="match status" value="1"/>
</dbReference>
<dbReference type="PROSITE" id="PS51292">
    <property type="entry name" value="ZF_RING_CH"/>
    <property type="match status" value="1"/>
</dbReference>
<dbReference type="InterPro" id="IPR013083">
    <property type="entry name" value="Znf_RING/FYVE/PHD"/>
</dbReference>
<evidence type="ECO:0000256" key="8">
    <source>
        <dbReference type="ARBA" id="ARBA00022989"/>
    </source>
</evidence>
<reference evidence="12" key="1">
    <citation type="submission" date="2020-11" db="EMBL/GenBank/DDBJ databases">
        <authorList>
            <person name="Tran Van P."/>
        </authorList>
    </citation>
    <scope>NUCLEOTIDE SEQUENCE</scope>
</reference>
<evidence type="ECO:0000256" key="3">
    <source>
        <dbReference type="ARBA" id="ARBA00022692"/>
    </source>
</evidence>
<evidence type="ECO:0000256" key="1">
    <source>
        <dbReference type="ARBA" id="ARBA00004141"/>
    </source>
</evidence>
<feature type="transmembrane region" description="Helical" evidence="10">
    <location>
        <begin position="81"/>
        <end position="106"/>
    </location>
</feature>